<protein>
    <submittedName>
        <fullName evidence="22">ORF3a protein</fullName>
    </submittedName>
</protein>
<keyword evidence="8 18" id="KW-0812">Transmembrane</keyword>
<evidence type="ECO:0000256" key="7">
    <source>
        <dbReference type="ARBA" id="ARBA00022525"/>
    </source>
</evidence>
<dbReference type="PROSITE" id="PS51967">
    <property type="entry name" value="COV_VIROPORIN_3A_CD"/>
    <property type="match status" value="1"/>
</dbReference>
<dbReference type="GO" id="GO:0030430">
    <property type="term" value="C:host cell cytoplasm"/>
    <property type="evidence" value="ECO:0007669"/>
    <property type="project" value="UniProtKB-SubCell"/>
</dbReference>
<evidence type="ECO:0000256" key="18">
    <source>
        <dbReference type="PROSITE-ProRule" id="PRU01311"/>
    </source>
</evidence>
<evidence type="ECO:0000256" key="17">
    <source>
        <dbReference type="ARBA" id="ARBA00023303"/>
    </source>
</evidence>
<dbReference type="GO" id="GO:0044423">
    <property type="term" value="C:virion component"/>
    <property type="evidence" value="ECO:0007669"/>
    <property type="project" value="UniProtKB-KW"/>
</dbReference>
<feature type="transmembrane region" description="Helical" evidence="19">
    <location>
        <begin position="107"/>
        <end position="129"/>
    </location>
</feature>
<evidence type="ECO:0000256" key="3">
    <source>
        <dbReference type="ARBA" id="ARBA00004598"/>
    </source>
</evidence>
<keyword evidence="9" id="KW-0946">Virion</keyword>
<keyword evidence="10 18" id="KW-1043">Host membrane</keyword>
<evidence type="ECO:0000256" key="5">
    <source>
        <dbReference type="ARBA" id="ARBA00022448"/>
    </source>
</evidence>
<feature type="transmembrane region" description="Helical" evidence="19">
    <location>
        <begin position="77"/>
        <end position="101"/>
    </location>
</feature>
<dbReference type="InterPro" id="IPR046445">
    <property type="entry name" value="a/bCoV_VIROPORIN_3A-like_TM"/>
</dbReference>
<accession>A0A7R6WD54</accession>
<name>A0A7R6WD54_SARS</name>
<evidence type="ECO:0000256" key="11">
    <source>
        <dbReference type="ARBA" id="ARBA00022989"/>
    </source>
</evidence>
<keyword evidence="14 18" id="KW-0472">Membrane</keyword>
<dbReference type="EMBL" id="LC556375">
    <property type="protein sequence ID" value="BCG66628.1"/>
    <property type="molecule type" value="Genomic_RNA"/>
</dbReference>
<reference evidence="22" key="1">
    <citation type="journal article" date="2020" name="Emerging Infect.">
        <title>Detection and characterization of bat sarbecovirus phylogenetically related to SARS-CoV-2, Japan.</title>
        <authorList>
            <person name="Murakami S."/>
            <person name="Kitamura T."/>
            <person name="Suzuki J."/>
            <person name="Sato R."/>
            <person name="Aoi T."/>
            <person name="Fujii M."/>
            <person name="Matsugo H."/>
            <person name="Kamiki H."/>
            <person name="Ishida H."/>
            <person name="Takenaka-Uema A."/>
            <person name="Shimojima M."/>
            <person name="Horimoto T."/>
        </authorList>
    </citation>
    <scope>NUCLEOTIDE SEQUENCE</scope>
    <source>
        <strain evidence="22">Rc-o319</strain>
    </source>
</reference>
<dbReference type="GO" id="GO:0005216">
    <property type="term" value="F:monoatomic ion channel activity"/>
    <property type="evidence" value="ECO:0007669"/>
    <property type="project" value="InterPro"/>
</dbReference>
<dbReference type="GO" id="GO:0005576">
    <property type="term" value="C:extracellular region"/>
    <property type="evidence" value="ECO:0007669"/>
    <property type="project" value="UniProtKB-SubCell"/>
</dbReference>
<evidence type="ECO:0000256" key="1">
    <source>
        <dbReference type="ARBA" id="ARBA00004192"/>
    </source>
</evidence>
<evidence type="ECO:0000256" key="4">
    <source>
        <dbReference type="ARBA" id="ARBA00004613"/>
    </source>
</evidence>
<keyword evidence="15" id="KW-0325">Glycoprotein</keyword>
<evidence type="ECO:0000256" key="10">
    <source>
        <dbReference type="ARBA" id="ARBA00022870"/>
    </source>
</evidence>
<keyword evidence="7" id="KW-0964">Secreted</keyword>
<dbReference type="InterPro" id="IPR046446">
    <property type="entry name" value="a/bCoV_VIROPORIN_3A-like_CD"/>
</dbReference>
<feature type="domain" description="CoV 3a-like viroporin TM" evidence="20">
    <location>
        <begin position="33"/>
        <end position="141"/>
    </location>
</feature>
<dbReference type="Pfam" id="PF11289">
    <property type="entry name" value="bCoV_viroporin"/>
    <property type="match status" value="1"/>
</dbReference>
<keyword evidence="13" id="KW-0406">Ion transport</keyword>
<organismHost>
    <name type="scientific">Paguma larvata</name>
    <name type="common">Masked palm civet</name>
    <dbReference type="NCBI Taxonomy" id="9675"/>
</organismHost>
<evidence type="ECO:0000313" key="22">
    <source>
        <dbReference type="EMBL" id="BCG66628.1"/>
    </source>
</evidence>
<sequence>MDLFMRIFTLGSVSFQKGTIQDDSAPDTVRATAKIPIQASLPFGWLIVGVALLAVFQSASKIITLKKRWHHAIYKGVQLVCNLLLLFVTVYSHLLLVAAGLEAQFLYLYALVYFLQCVNACRVIMRLWLCWKCRSKNPLLYDANYFLCWHTNCYDYCIPYNSVTSSIVITSGDGTAVPISQHDYQIGGYTEKWESGVKDCVVLHGYFTSDYYQLYSTQLSTDTGVDHVTFFIYNKIVDEREHEHVQIHTIDGSHGVVNPAMDPIYDEPTTTTSVPL</sequence>
<keyword evidence="11 18" id="KW-1133">Transmembrane helix</keyword>
<keyword evidence="17" id="KW-0407">Ion channel</keyword>
<dbReference type="GO" id="GO:0020002">
    <property type="term" value="C:host cell plasma membrane"/>
    <property type="evidence" value="ECO:0007669"/>
    <property type="project" value="UniProtKB-SubCell"/>
</dbReference>
<evidence type="ECO:0000256" key="14">
    <source>
        <dbReference type="ARBA" id="ARBA00023136"/>
    </source>
</evidence>
<dbReference type="CDD" id="cd21648">
    <property type="entry name" value="SARS-CoV-like_ORF3a"/>
    <property type="match status" value="1"/>
</dbReference>
<comment type="subcellular location">
    <subcellularLocation>
        <location evidence="3">Host cell membrane</location>
        <topology evidence="3">Multi-pass membrane protein</topology>
    </subcellularLocation>
    <subcellularLocation>
        <location evidence="1">Host cytoplasm</location>
    </subcellularLocation>
    <subcellularLocation>
        <location evidence="4">Secreted</location>
    </subcellularLocation>
    <subcellularLocation>
        <location evidence="2">Virion</location>
    </subcellularLocation>
</comment>
<evidence type="ECO:0000256" key="15">
    <source>
        <dbReference type="ARBA" id="ARBA00023180"/>
    </source>
</evidence>
<evidence type="ECO:0000256" key="6">
    <source>
        <dbReference type="ARBA" id="ARBA00022511"/>
    </source>
</evidence>
<organism evidence="22">
    <name type="scientific">Severe acute respiratory syndrome coronavirus</name>
    <name type="common">SARS-CoV</name>
    <dbReference type="NCBI Taxonomy" id="694009"/>
    <lineage>
        <taxon>Viruses</taxon>
        <taxon>Riboviria</taxon>
        <taxon>Orthornavirae</taxon>
        <taxon>Pisuviricota</taxon>
        <taxon>Pisoniviricetes</taxon>
        <taxon>Nidovirales</taxon>
        <taxon>Cornidovirineae</taxon>
        <taxon>Coronaviridae</taxon>
        <taxon>Orthocoronavirinae</taxon>
        <taxon>Betacoronavirus</taxon>
        <taxon>Sarbecovirus</taxon>
        <taxon>Betacoronavirus pandemicum</taxon>
    </lineage>
</organism>
<evidence type="ECO:0000256" key="19">
    <source>
        <dbReference type="SAM" id="Phobius"/>
    </source>
</evidence>
<keyword evidence="16" id="KW-1035">Host cytoplasm</keyword>
<evidence type="ECO:0000256" key="16">
    <source>
        <dbReference type="ARBA" id="ARBA00023200"/>
    </source>
</evidence>
<dbReference type="GO" id="GO:0016020">
    <property type="term" value="C:membrane"/>
    <property type="evidence" value="ECO:0007669"/>
    <property type="project" value="UniProtKB-UniRule"/>
</dbReference>
<evidence type="ECO:0000256" key="12">
    <source>
        <dbReference type="ARBA" id="ARBA00023039"/>
    </source>
</evidence>
<dbReference type="PROSITE" id="PS51966">
    <property type="entry name" value="COV_VIROPORIN_3A_TM"/>
    <property type="match status" value="1"/>
</dbReference>
<evidence type="ECO:0000259" key="21">
    <source>
        <dbReference type="PROSITE" id="PS51967"/>
    </source>
</evidence>
<proteinExistence type="predicted"/>
<keyword evidence="6" id="KW-1032">Host cell membrane</keyword>
<evidence type="ECO:0000256" key="2">
    <source>
        <dbReference type="ARBA" id="ARBA00004328"/>
    </source>
</evidence>
<keyword evidence="12" id="KW-1182">Viral ion channel</keyword>
<feature type="transmembrane region" description="Helical" evidence="19">
    <location>
        <begin position="35"/>
        <end position="56"/>
    </location>
</feature>
<keyword evidence="5" id="KW-0813">Transport</keyword>
<feature type="domain" description="CoV 3a-like viroporin CD" evidence="21">
    <location>
        <begin position="145"/>
        <end position="237"/>
    </location>
</feature>
<dbReference type="InterPro" id="IPR024407">
    <property type="entry name" value="Protein_3a_bCoV"/>
</dbReference>
<organismHost>
    <name type="scientific">Homo sapiens</name>
    <name type="common">Human</name>
    <dbReference type="NCBI Taxonomy" id="9606"/>
</organismHost>
<evidence type="ECO:0000256" key="13">
    <source>
        <dbReference type="ARBA" id="ARBA00023065"/>
    </source>
</evidence>
<evidence type="ECO:0000256" key="8">
    <source>
        <dbReference type="ARBA" id="ARBA00022692"/>
    </source>
</evidence>
<evidence type="ECO:0000256" key="9">
    <source>
        <dbReference type="ARBA" id="ARBA00022844"/>
    </source>
</evidence>
<gene>
    <name evidence="22" type="primary">ORF3a</name>
</gene>
<evidence type="ECO:0000259" key="20">
    <source>
        <dbReference type="PROSITE" id="PS51966"/>
    </source>
</evidence>